<sequence length="402" mass="44433">MQYRIDPKSGNKVSALGLGCMRFPGYQVGRPDVTSARRIISRALERGVNYLDTAYLYPGNEEVVGAVLDELGARESVFLATKLPHASCKRAEDFDRFFDEQLRRLRTDHIDYYLIHNVTSPSQWERVCALGIEDWIARQKRSGRIRQIGFSFHGSAGDFPVMLDAFAWDFCQVQYNYANEYYQAGTAGVLSAAERGLAVFVMEPLLGGRLAGKLPTEAFRVFEQAGDAELKSSVDWALAWVWSHPQITMLLSGMAAPEQVDQNVRVANLANPGCMDEKRMRAIVRVQEIFEAANRVPCTGCNYCMPCPRGINIPGCFSAYNASFAHGWFTGVQQYFTASAIRTSAPKLVSNCVHCGACTRHCPQGIDIPARLQDVGRRLTPGPVGAVLKAMASKGNADKGNR</sequence>
<organism evidence="5 6">
    <name type="scientific">Collinsella tanakaei</name>
    <dbReference type="NCBI Taxonomy" id="626935"/>
    <lineage>
        <taxon>Bacteria</taxon>
        <taxon>Bacillati</taxon>
        <taxon>Actinomycetota</taxon>
        <taxon>Coriobacteriia</taxon>
        <taxon>Coriobacteriales</taxon>
        <taxon>Coriobacteriaceae</taxon>
        <taxon>Collinsella</taxon>
    </lineage>
</organism>
<dbReference type="InterPro" id="IPR020471">
    <property type="entry name" value="AKR"/>
</dbReference>
<dbReference type="InterPro" id="IPR053135">
    <property type="entry name" value="AKR2_Oxidoreductase"/>
</dbReference>
<gene>
    <name evidence="5" type="ORF">DXC81_02765</name>
</gene>
<dbReference type="GO" id="GO:0051536">
    <property type="term" value="F:iron-sulfur cluster binding"/>
    <property type="evidence" value="ECO:0007669"/>
    <property type="project" value="UniProtKB-KW"/>
</dbReference>
<dbReference type="Gene3D" id="1.10.1060.10">
    <property type="entry name" value="Alpha-helical ferredoxin"/>
    <property type="match status" value="1"/>
</dbReference>
<evidence type="ECO:0000256" key="2">
    <source>
        <dbReference type="ARBA" id="ARBA00023004"/>
    </source>
</evidence>
<dbReference type="Pfam" id="PF00248">
    <property type="entry name" value="Aldo_ket_red"/>
    <property type="match status" value="1"/>
</dbReference>
<evidence type="ECO:0000256" key="1">
    <source>
        <dbReference type="ARBA" id="ARBA00022723"/>
    </source>
</evidence>
<dbReference type="SUPFAM" id="SSF51430">
    <property type="entry name" value="NAD(P)-linked oxidoreductase"/>
    <property type="match status" value="1"/>
</dbReference>
<dbReference type="PANTHER" id="PTHR43312">
    <property type="entry name" value="D-THREO-ALDOSE 1-DEHYDROGENASE"/>
    <property type="match status" value="1"/>
</dbReference>
<dbReference type="InterPro" id="IPR017900">
    <property type="entry name" value="4Fe4S_Fe_S_CS"/>
</dbReference>
<dbReference type="PRINTS" id="PR00069">
    <property type="entry name" value="ALDKETRDTASE"/>
</dbReference>
<dbReference type="Proteomes" id="UP000260943">
    <property type="component" value="Unassembled WGS sequence"/>
</dbReference>
<proteinExistence type="predicted"/>
<evidence type="ECO:0000259" key="4">
    <source>
        <dbReference type="PROSITE" id="PS51379"/>
    </source>
</evidence>
<protein>
    <submittedName>
        <fullName evidence="5">Aldo/keto reductase</fullName>
    </submittedName>
</protein>
<dbReference type="PROSITE" id="PS51379">
    <property type="entry name" value="4FE4S_FER_2"/>
    <property type="match status" value="1"/>
</dbReference>
<dbReference type="InterPro" id="IPR009051">
    <property type="entry name" value="Helical_ferredxn"/>
</dbReference>
<keyword evidence="2" id="KW-0408">Iron</keyword>
<evidence type="ECO:0000256" key="3">
    <source>
        <dbReference type="ARBA" id="ARBA00023014"/>
    </source>
</evidence>
<evidence type="ECO:0000313" key="6">
    <source>
        <dbReference type="Proteomes" id="UP000260943"/>
    </source>
</evidence>
<dbReference type="GO" id="GO:0016491">
    <property type="term" value="F:oxidoreductase activity"/>
    <property type="evidence" value="ECO:0007669"/>
    <property type="project" value="InterPro"/>
</dbReference>
<dbReference type="Pfam" id="PF13187">
    <property type="entry name" value="Fer4_9"/>
    <property type="match status" value="1"/>
</dbReference>
<dbReference type="InterPro" id="IPR023210">
    <property type="entry name" value="NADP_OxRdtase_dom"/>
</dbReference>
<dbReference type="PANTHER" id="PTHR43312:SF2">
    <property type="entry name" value="OXIDOREDUCTASE"/>
    <property type="match status" value="1"/>
</dbReference>
<dbReference type="GO" id="GO:0046872">
    <property type="term" value="F:metal ion binding"/>
    <property type="evidence" value="ECO:0007669"/>
    <property type="project" value="UniProtKB-KW"/>
</dbReference>
<dbReference type="InterPro" id="IPR017896">
    <property type="entry name" value="4Fe4S_Fe-S-bd"/>
</dbReference>
<keyword evidence="1" id="KW-0479">Metal-binding</keyword>
<dbReference type="InterPro" id="IPR036812">
    <property type="entry name" value="NAD(P)_OxRdtase_dom_sf"/>
</dbReference>
<accession>A0A3E4QWV2</accession>
<dbReference type="EMBL" id="QSRJ01000002">
    <property type="protein sequence ID" value="RGL11719.1"/>
    <property type="molecule type" value="Genomic_DNA"/>
</dbReference>
<comment type="caution">
    <text evidence="5">The sequence shown here is derived from an EMBL/GenBank/DDBJ whole genome shotgun (WGS) entry which is preliminary data.</text>
</comment>
<dbReference type="SUPFAM" id="SSF46548">
    <property type="entry name" value="alpha-helical ferredoxin"/>
    <property type="match status" value="1"/>
</dbReference>
<evidence type="ECO:0000313" key="5">
    <source>
        <dbReference type="EMBL" id="RGL11719.1"/>
    </source>
</evidence>
<dbReference type="AlphaFoldDB" id="A0A3E4QWV2"/>
<reference evidence="5 6" key="1">
    <citation type="submission" date="2018-08" db="EMBL/GenBank/DDBJ databases">
        <title>A genome reference for cultivated species of the human gut microbiota.</title>
        <authorList>
            <person name="Zou Y."/>
            <person name="Xue W."/>
            <person name="Luo G."/>
        </authorList>
    </citation>
    <scope>NUCLEOTIDE SEQUENCE [LARGE SCALE GENOMIC DNA]</scope>
    <source>
        <strain evidence="5 6">TF08-14</strain>
    </source>
</reference>
<dbReference type="Gene3D" id="3.20.20.100">
    <property type="entry name" value="NADP-dependent oxidoreductase domain"/>
    <property type="match status" value="1"/>
</dbReference>
<keyword evidence="3" id="KW-0411">Iron-sulfur</keyword>
<feature type="domain" description="4Fe-4S ferredoxin-type" evidence="4">
    <location>
        <begin position="344"/>
        <end position="371"/>
    </location>
</feature>
<dbReference type="PROSITE" id="PS00198">
    <property type="entry name" value="4FE4S_FER_1"/>
    <property type="match status" value="1"/>
</dbReference>
<dbReference type="CDD" id="cd19096">
    <property type="entry name" value="AKR_Fe-S_oxidoreductase"/>
    <property type="match status" value="1"/>
</dbReference>
<name>A0A3E4QWV2_9ACTN</name>
<dbReference type="RefSeq" id="WP_117679066.1">
    <property type="nucleotide sequence ID" value="NZ_QSRJ01000002.1"/>
</dbReference>